<feature type="repeat" description="PPR" evidence="3">
    <location>
        <begin position="246"/>
        <end position="280"/>
    </location>
</feature>
<dbReference type="Pfam" id="PF13041">
    <property type="entry name" value="PPR_2"/>
    <property type="match status" value="3"/>
</dbReference>
<reference evidence="5" key="1">
    <citation type="journal article" date="2019" name="Nat. Commun.">
        <title>The genome of broomcorn millet.</title>
        <authorList>
            <person name="Zou C."/>
            <person name="Miki D."/>
            <person name="Li D."/>
            <person name="Tang Q."/>
            <person name="Xiao L."/>
            <person name="Rajput S."/>
            <person name="Deng P."/>
            <person name="Jia W."/>
            <person name="Huang R."/>
            <person name="Zhang M."/>
            <person name="Sun Y."/>
            <person name="Hu J."/>
            <person name="Fu X."/>
            <person name="Schnable P.S."/>
            <person name="Li F."/>
            <person name="Zhang H."/>
            <person name="Feng B."/>
            <person name="Zhu X."/>
            <person name="Liu R."/>
            <person name="Schnable J.C."/>
            <person name="Zhu J.-K."/>
            <person name="Zhang H."/>
        </authorList>
    </citation>
    <scope>NUCLEOTIDE SEQUENCE [LARGE SCALE GENOMIC DNA]</scope>
</reference>
<dbReference type="InterPro" id="IPR011990">
    <property type="entry name" value="TPR-like_helical_dom_sf"/>
</dbReference>
<feature type="repeat" description="PPR" evidence="3">
    <location>
        <begin position="388"/>
        <end position="422"/>
    </location>
</feature>
<accession>A0A3L6PEP4</accession>
<feature type="repeat" description="PPR" evidence="3">
    <location>
        <begin position="137"/>
        <end position="171"/>
    </location>
</feature>
<dbReference type="PROSITE" id="PS51375">
    <property type="entry name" value="PPR"/>
    <property type="match status" value="8"/>
</dbReference>
<name>A0A3L6PEP4_PANMI</name>
<gene>
    <name evidence="4" type="ORF">C2845_PM10G06700</name>
</gene>
<feature type="repeat" description="PPR" evidence="3">
    <location>
        <begin position="172"/>
        <end position="206"/>
    </location>
</feature>
<feature type="repeat" description="PPR" evidence="3">
    <location>
        <begin position="318"/>
        <end position="352"/>
    </location>
</feature>
<keyword evidence="2" id="KW-0809">Transit peptide</keyword>
<evidence type="ECO:0000313" key="5">
    <source>
        <dbReference type="Proteomes" id="UP000275267"/>
    </source>
</evidence>
<dbReference type="Pfam" id="PF01535">
    <property type="entry name" value="PPR"/>
    <property type="match status" value="2"/>
</dbReference>
<feature type="repeat" description="PPR" evidence="3">
    <location>
        <begin position="353"/>
        <end position="387"/>
    </location>
</feature>
<dbReference type="Pfam" id="PF12854">
    <property type="entry name" value="PPR_1"/>
    <property type="match status" value="1"/>
</dbReference>
<evidence type="ECO:0000256" key="1">
    <source>
        <dbReference type="ARBA" id="ARBA00022737"/>
    </source>
</evidence>
<comment type="caution">
    <text evidence="4">The sequence shown here is derived from an EMBL/GenBank/DDBJ whole genome shotgun (WGS) entry which is preliminary data.</text>
</comment>
<dbReference type="OrthoDB" id="185373at2759"/>
<dbReference type="PANTHER" id="PTHR47932:SF34">
    <property type="entry name" value="OS10G0147250 PROTEIN"/>
    <property type="match status" value="1"/>
</dbReference>
<organism evidence="4 5">
    <name type="scientific">Panicum miliaceum</name>
    <name type="common">Proso millet</name>
    <name type="synonym">Broomcorn millet</name>
    <dbReference type="NCBI Taxonomy" id="4540"/>
    <lineage>
        <taxon>Eukaryota</taxon>
        <taxon>Viridiplantae</taxon>
        <taxon>Streptophyta</taxon>
        <taxon>Embryophyta</taxon>
        <taxon>Tracheophyta</taxon>
        <taxon>Spermatophyta</taxon>
        <taxon>Magnoliopsida</taxon>
        <taxon>Liliopsida</taxon>
        <taxon>Poales</taxon>
        <taxon>Poaceae</taxon>
        <taxon>PACMAD clade</taxon>
        <taxon>Panicoideae</taxon>
        <taxon>Panicodae</taxon>
        <taxon>Paniceae</taxon>
        <taxon>Panicinae</taxon>
        <taxon>Panicum</taxon>
        <taxon>Panicum sect. Panicum</taxon>
    </lineage>
</organism>
<dbReference type="Proteomes" id="UP000275267">
    <property type="component" value="Unassembled WGS sequence"/>
</dbReference>
<dbReference type="STRING" id="4540.A0A3L6PEP4"/>
<dbReference type="GO" id="GO:0003729">
    <property type="term" value="F:mRNA binding"/>
    <property type="evidence" value="ECO:0007669"/>
    <property type="project" value="TreeGrafter"/>
</dbReference>
<protein>
    <recommendedName>
        <fullName evidence="6">Pentatricopeptide repeat-containing protein</fullName>
    </recommendedName>
</protein>
<evidence type="ECO:0000313" key="4">
    <source>
        <dbReference type="EMBL" id="RLM54896.1"/>
    </source>
</evidence>
<proteinExistence type="predicted"/>
<sequence length="525" mass="56652">MSSTSRLVAPAFNKILSLRRLSSSSSSSPFDHTAPSAVALLSSLVLQEHTPSSAALSLIRAQPSLADELYALIAVSGKSDAPLTPGSLAILHSLAACHRIPPSSASLLSQLLARFSSPDDATSFLRDSLAAGAPAPDVYAFNSLLTALGRAGDLRGMTELFTSMRGASVQPNVVTYGILLNGLCKAGRVGEALKVLGGMSRPGSDVRPDIVILNTVVDGLCKTGRLQEAIMFVDERMRRVHVCAPNTVTYNCLADAFCRVGDVGMACEVVGRMEKEGVPPNVVTMNTIVGGLCRVGRVGAALEFFREKRTAWPETKGNAMTYSTLVSAFLHCNNVGMAMELFHEMADQGHPPDAIMYFTMISGLTQARRLEDACTMASSMKKAGFKLDAKAYNILIGGFCRKKRLREAYELLAEMKGAGLQPDGLQDKNMPEKAFELMDQMRDERCTPDYVTLDILMEWLPGIGETERLKPFMQQWDLKDNHGGDKAPFLGARREVKGAAGGRYLRSRAATTRDGETGTRGTSRC</sequence>
<evidence type="ECO:0008006" key="6">
    <source>
        <dbReference type="Google" id="ProtNLM"/>
    </source>
</evidence>
<keyword evidence="1" id="KW-0677">Repeat</keyword>
<feature type="repeat" description="PPR" evidence="3">
    <location>
        <begin position="209"/>
        <end position="244"/>
    </location>
</feature>
<evidence type="ECO:0000256" key="3">
    <source>
        <dbReference type="PROSITE-ProRule" id="PRU00708"/>
    </source>
</evidence>
<dbReference type="NCBIfam" id="TIGR00756">
    <property type="entry name" value="PPR"/>
    <property type="match status" value="8"/>
</dbReference>
<keyword evidence="5" id="KW-1185">Reference proteome</keyword>
<dbReference type="Gene3D" id="1.25.40.10">
    <property type="entry name" value="Tetratricopeptide repeat domain"/>
    <property type="match status" value="3"/>
</dbReference>
<feature type="repeat" description="PPR" evidence="3">
    <location>
        <begin position="281"/>
        <end position="311"/>
    </location>
</feature>
<evidence type="ECO:0000256" key="2">
    <source>
        <dbReference type="ARBA" id="ARBA00022946"/>
    </source>
</evidence>
<dbReference type="PANTHER" id="PTHR47932">
    <property type="entry name" value="ATPASE EXPRESSION PROTEIN 3"/>
    <property type="match status" value="1"/>
</dbReference>
<dbReference type="EMBL" id="PQIB02000018">
    <property type="protein sequence ID" value="RLM54896.1"/>
    <property type="molecule type" value="Genomic_DNA"/>
</dbReference>
<dbReference type="AlphaFoldDB" id="A0A3L6PEP4"/>
<dbReference type="InterPro" id="IPR002885">
    <property type="entry name" value="PPR_rpt"/>
</dbReference>